<keyword evidence="4 11" id="KW-0436">Ligase</keyword>
<comment type="pathway">
    <text evidence="1">Cofactor biosynthesis; NAD(+) biosynthesis; nicotinate D-ribonucleotide from nicotinate: step 1/1.</text>
</comment>
<evidence type="ECO:0000259" key="8">
    <source>
        <dbReference type="Pfam" id="PF01729"/>
    </source>
</evidence>
<dbReference type="InterPro" id="IPR002638">
    <property type="entry name" value="Quinolinate_PRibosylTrfase_C"/>
</dbReference>
<dbReference type="GO" id="GO:0004514">
    <property type="term" value="F:nicotinate-nucleotide diphosphorylase (carboxylating) activity"/>
    <property type="evidence" value="ECO:0007669"/>
    <property type="project" value="InterPro"/>
</dbReference>
<dbReference type="InterPro" id="IPR037128">
    <property type="entry name" value="Quinolinate_PRibosylTase_N_sf"/>
</dbReference>
<dbReference type="Pfam" id="PF02749">
    <property type="entry name" value="QRPTase_N"/>
    <property type="match status" value="1"/>
</dbReference>
<evidence type="ECO:0000256" key="7">
    <source>
        <dbReference type="ARBA" id="ARBA00048668"/>
    </source>
</evidence>
<dbReference type="InterPro" id="IPR053190">
    <property type="entry name" value="NAPRTase-like"/>
</dbReference>
<dbReference type="Pfam" id="PF01729">
    <property type="entry name" value="QRPTase_C"/>
    <property type="match status" value="1"/>
</dbReference>
<dbReference type="PIRSF" id="PIRSF000484">
    <property type="entry name" value="NAPRT"/>
    <property type="match status" value="1"/>
</dbReference>
<dbReference type="InterPro" id="IPR022412">
    <property type="entry name" value="Quinolinate_PRibosylTrfase_N"/>
</dbReference>
<evidence type="ECO:0000313" key="12">
    <source>
        <dbReference type="Proteomes" id="UP000605805"/>
    </source>
</evidence>
<protein>
    <recommendedName>
        <fullName evidence="2">nicotinate phosphoribosyltransferase</fullName>
        <ecNumber evidence="2">6.3.4.21</ecNumber>
    </recommendedName>
</protein>
<dbReference type="GO" id="GO:0004516">
    <property type="term" value="F:nicotinate phosphoribosyltransferase activity"/>
    <property type="evidence" value="ECO:0007669"/>
    <property type="project" value="UniProtKB-EC"/>
</dbReference>
<keyword evidence="5" id="KW-0662">Pyridine nucleotide biosynthesis</keyword>
<organism evidence="11 12">
    <name type="scientific">Ignisphaera aggregans</name>
    <dbReference type="NCBI Taxonomy" id="334771"/>
    <lineage>
        <taxon>Archaea</taxon>
        <taxon>Thermoproteota</taxon>
        <taxon>Thermoprotei</taxon>
        <taxon>Desulfurococcales</taxon>
        <taxon>Desulfurococcaceae</taxon>
        <taxon>Ignisphaera</taxon>
    </lineage>
</organism>
<dbReference type="PANTHER" id="PTHR43202:SF1">
    <property type="entry name" value="NICOTINATE PHOSPHORIBOSYLTRANSFERASE"/>
    <property type="match status" value="1"/>
</dbReference>
<comment type="caution">
    <text evidence="11">The sequence shown here is derived from an EMBL/GenBank/DDBJ whole genome shotgun (WGS) entry which is preliminary data.</text>
</comment>
<accession>A0A832Z3G7</accession>
<evidence type="ECO:0000256" key="4">
    <source>
        <dbReference type="ARBA" id="ARBA00022598"/>
    </source>
</evidence>
<proteinExistence type="predicted"/>
<feature type="domain" description="Quinolinate phosphoribosyl transferase C-terminal" evidence="8">
    <location>
        <begin position="118"/>
        <end position="306"/>
    </location>
</feature>
<evidence type="ECO:0000259" key="10">
    <source>
        <dbReference type="Pfam" id="PF17956"/>
    </source>
</evidence>
<name>A0A832Z3G7_9CREN</name>
<dbReference type="InterPro" id="IPR013785">
    <property type="entry name" value="Aldolase_TIM"/>
</dbReference>
<evidence type="ECO:0000313" key="11">
    <source>
        <dbReference type="EMBL" id="HIP57173.1"/>
    </source>
</evidence>
<keyword evidence="6 11" id="KW-0808">Transferase</keyword>
<sequence length="395" mass="44457">MTKPKFYIFSAEDLRSGKATDIYFLRTREVLEAYGLCDVRVRYEIHNYGLPQGYRWAVFAGLEEVLSLLEGRDVTVYSLPEGTLFREYYPLMVLEANVCEIVHLETAILGIIRFYTSVATKAARIKKAAGDKAVIFFGLRAMHPAIAPALDRAAYIGGVDGVSGAFSKELLGVEPRGTMPHLLILLFNDPVKAWKAFDAVMPPDVPRIALVDTLYDERYETLLAVQALGTKLWGVRLDTPRSRRGNMRMLVEEIRWTLKVHGYEDVKIIVSGGINEEQVLALRDIVDAFGVGTAIAAPPAIDISMDIIEVYNKDTNVWEPRAKRGKMPGMKQVYRCIPIVEDYIDVPGKDIVCRSGDRARPLLSKVMERGRLVIDLPTIEEIRSYVLDQLKYVEL</sequence>
<keyword evidence="11" id="KW-0328">Glycosyltransferase</keyword>
<dbReference type="EMBL" id="DQTV01000071">
    <property type="protein sequence ID" value="HIP57173.1"/>
    <property type="molecule type" value="Genomic_DNA"/>
</dbReference>
<gene>
    <name evidence="11" type="ORF">EYH02_03775</name>
</gene>
<feature type="domain" description="Quinolinate phosphoribosyl transferase N-terminal" evidence="9">
    <location>
        <begin position="21"/>
        <end position="114"/>
    </location>
</feature>
<evidence type="ECO:0000256" key="6">
    <source>
        <dbReference type="ARBA" id="ARBA00022679"/>
    </source>
</evidence>
<dbReference type="SUPFAM" id="SSF51690">
    <property type="entry name" value="Nicotinate/Quinolinate PRTase C-terminal domain-like"/>
    <property type="match status" value="1"/>
</dbReference>
<dbReference type="InterPro" id="IPR036068">
    <property type="entry name" value="Nicotinate_pribotase-like_C"/>
</dbReference>
<dbReference type="CDD" id="cd01571">
    <property type="entry name" value="NAPRTase_B"/>
    <property type="match status" value="1"/>
</dbReference>
<dbReference type="EC" id="6.3.4.21" evidence="2"/>
<dbReference type="Pfam" id="PF17956">
    <property type="entry name" value="NAPRTase_C"/>
    <property type="match status" value="1"/>
</dbReference>
<feature type="domain" description="Nicotinate phosphoribosyltransferase C-terminal" evidence="10">
    <location>
        <begin position="357"/>
        <end position="391"/>
    </location>
</feature>
<keyword evidence="3" id="KW-0597">Phosphoprotein</keyword>
<dbReference type="InterPro" id="IPR041619">
    <property type="entry name" value="NAPRTase_C"/>
</dbReference>
<evidence type="ECO:0000256" key="2">
    <source>
        <dbReference type="ARBA" id="ARBA00013236"/>
    </source>
</evidence>
<dbReference type="InterPro" id="IPR035809">
    <property type="entry name" value="NAPRTase_arc-type"/>
</dbReference>
<dbReference type="NCBIfam" id="NF006415">
    <property type="entry name" value="PRK08662.1"/>
    <property type="match status" value="1"/>
</dbReference>
<dbReference type="Gene3D" id="3.90.1170.20">
    <property type="entry name" value="Quinolinate phosphoribosyl transferase, N-terminal domain"/>
    <property type="match status" value="1"/>
</dbReference>
<dbReference type="InterPro" id="IPR007229">
    <property type="entry name" value="Nic_PRibTrfase-Fam"/>
</dbReference>
<dbReference type="PANTHER" id="PTHR43202">
    <property type="entry name" value="NICOTINATE-NUCLEOTIDE PYROPHOSPHORYLASE"/>
    <property type="match status" value="1"/>
</dbReference>
<dbReference type="Gene3D" id="3.20.20.70">
    <property type="entry name" value="Aldolase class I"/>
    <property type="match status" value="1"/>
</dbReference>
<dbReference type="SUPFAM" id="SSF54675">
    <property type="entry name" value="Nicotinate/Quinolinate PRTase N-terminal domain-like"/>
    <property type="match status" value="1"/>
</dbReference>
<reference evidence="11" key="1">
    <citation type="journal article" date="2020" name="ISME J.">
        <title>Gammaproteobacteria mediating utilization of methyl-, sulfur- and petroleum organic compounds in deep ocean hydrothermal plumes.</title>
        <authorList>
            <person name="Zhou Z."/>
            <person name="Liu Y."/>
            <person name="Pan J."/>
            <person name="Cron B.R."/>
            <person name="Toner B.M."/>
            <person name="Anantharaman K."/>
            <person name="Breier J.A."/>
            <person name="Dick G.J."/>
            <person name="Li M."/>
        </authorList>
    </citation>
    <scope>NUCLEOTIDE SEQUENCE</scope>
    <source>
        <strain evidence="11">SZUA-1435</strain>
    </source>
</reference>
<evidence type="ECO:0000256" key="1">
    <source>
        <dbReference type="ARBA" id="ARBA00004952"/>
    </source>
</evidence>
<evidence type="ECO:0000256" key="5">
    <source>
        <dbReference type="ARBA" id="ARBA00022642"/>
    </source>
</evidence>
<dbReference type="UniPathway" id="UPA00253">
    <property type="reaction ID" value="UER00457"/>
</dbReference>
<evidence type="ECO:0000256" key="3">
    <source>
        <dbReference type="ARBA" id="ARBA00022553"/>
    </source>
</evidence>
<dbReference type="AlphaFoldDB" id="A0A832Z3G7"/>
<comment type="catalytic activity">
    <reaction evidence="7">
        <text>5-phospho-alpha-D-ribose 1-diphosphate + nicotinate + ATP + H2O = nicotinate beta-D-ribonucleotide + ADP + phosphate + diphosphate</text>
        <dbReference type="Rhea" id="RHEA:36163"/>
        <dbReference type="ChEBI" id="CHEBI:15377"/>
        <dbReference type="ChEBI" id="CHEBI:30616"/>
        <dbReference type="ChEBI" id="CHEBI:32544"/>
        <dbReference type="ChEBI" id="CHEBI:33019"/>
        <dbReference type="ChEBI" id="CHEBI:43474"/>
        <dbReference type="ChEBI" id="CHEBI:57502"/>
        <dbReference type="ChEBI" id="CHEBI:58017"/>
        <dbReference type="ChEBI" id="CHEBI:456216"/>
        <dbReference type="EC" id="6.3.4.21"/>
    </reaction>
</comment>
<dbReference type="Proteomes" id="UP000605805">
    <property type="component" value="Unassembled WGS sequence"/>
</dbReference>
<evidence type="ECO:0000259" key="9">
    <source>
        <dbReference type="Pfam" id="PF02749"/>
    </source>
</evidence>
<dbReference type="GO" id="GO:0009435">
    <property type="term" value="P:NAD+ biosynthetic process"/>
    <property type="evidence" value="ECO:0007669"/>
    <property type="project" value="UniProtKB-UniPathway"/>
</dbReference>